<sequence>MKILVPVDGSPLSLEAVRHAIALVKQGLRADLVLANVQPPASLYEIVVAHDPDVIKDVSAGAGAHLLEPARELCRAAGIAFECEVVSGDPVRALSDLAVERNCAHIVIGADGKGALASAFLGSVSHALAHAAPVPVTIVKAGEGARAARWLPAAAPPRPGELGAH</sequence>
<dbReference type="InterPro" id="IPR014729">
    <property type="entry name" value="Rossmann-like_a/b/a_fold"/>
</dbReference>
<comment type="caution">
    <text evidence="3">The sequence shown here is derived from an EMBL/GenBank/DDBJ whole genome shotgun (WGS) entry which is preliminary data.</text>
</comment>
<organism evidence="3 4">
    <name type="scientific">Ramlibacter lithotrophicus</name>
    <dbReference type="NCBI Taxonomy" id="2606681"/>
    <lineage>
        <taxon>Bacteria</taxon>
        <taxon>Pseudomonadati</taxon>
        <taxon>Pseudomonadota</taxon>
        <taxon>Betaproteobacteria</taxon>
        <taxon>Burkholderiales</taxon>
        <taxon>Comamonadaceae</taxon>
        <taxon>Ramlibacter</taxon>
    </lineage>
</organism>
<dbReference type="PRINTS" id="PR01438">
    <property type="entry name" value="UNVRSLSTRESS"/>
</dbReference>
<dbReference type="InterPro" id="IPR006016">
    <property type="entry name" value="UspA"/>
</dbReference>
<dbReference type="PANTHER" id="PTHR31964:SF113">
    <property type="entry name" value="USPA DOMAIN-CONTAINING PROTEIN"/>
    <property type="match status" value="1"/>
</dbReference>
<name>A0A7X6I810_9BURK</name>
<dbReference type="RefSeq" id="WP_168108919.1">
    <property type="nucleotide sequence ID" value="NZ_VTOX01000007.1"/>
</dbReference>
<dbReference type="AlphaFoldDB" id="A0A7X6I810"/>
<comment type="similarity">
    <text evidence="1">Belongs to the universal stress protein A family.</text>
</comment>
<keyword evidence="4" id="KW-1185">Reference proteome</keyword>
<feature type="domain" description="UspA" evidence="2">
    <location>
        <begin position="2"/>
        <end position="140"/>
    </location>
</feature>
<evidence type="ECO:0000313" key="3">
    <source>
        <dbReference type="EMBL" id="NKE67794.1"/>
    </source>
</evidence>
<evidence type="ECO:0000256" key="1">
    <source>
        <dbReference type="ARBA" id="ARBA00008791"/>
    </source>
</evidence>
<dbReference type="InterPro" id="IPR006015">
    <property type="entry name" value="Universal_stress_UspA"/>
</dbReference>
<protein>
    <submittedName>
        <fullName evidence="3">Universal stress protein</fullName>
    </submittedName>
</protein>
<reference evidence="3 4" key="1">
    <citation type="journal article" date="2020" name="Nature">
        <title>Bacterial chemolithoautotrophy via manganese oxidation.</title>
        <authorList>
            <person name="Yu H."/>
            <person name="Leadbetter J.R."/>
        </authorList>
    </citation>
    <scope>NUCLEOTIDE SEQUENCE [LARGE SCALE GENOMIC DNA]</scope>
    <source>
        <strain evidence="3 4">RBP-1</strain>
    </source>
</reference>
<dbReference type="Proteomes" id="UP000521868">
    <property type="component" value="Unassembled WGS sequence"/>
</dbReference>
<accession>A0A7X6I810</accession>
<dbReference type="Pfam" id="PF00582">
    <property type="entry name" value="Usp"/>
    <property type="match status" value="1"/>
</dbReference>
<dbReference type="PANTHER" id="PTHR31964">
    <property type="entry name" value="ADENINE NUCLEOTIDE ALPHA HYDROLASES-LIKE SUPERFAMILY PROTEIN"/>
    <property type="match status" value="1"/>
</dbReference>
<gene>
    <name evidence="3" type="ORF">RAMLITH_18385</name>
</gene>
<dbReference type="CDD" id="cd00293">
    <property type="entry name" value="USP-like"/>
    <property type="match status" value="1"/>
</dbReference>
<dbReference type="SUPFAM" id="SSF52402">
    <property type="entry name" value="Adenine nucleotide alpha hydrolases-like"/>
    <property type="match status" value="1"/>
</dbReference>
<dbReference type="EMBL" id="VTOX01000007">
    <property type="protein sequence ID" value="NKE67794.1"/>
    <property type="molecule type" value="Genomic_DNA"/>
</dbReference>
<dbReference type="Gene3D" id="3.40.50.620">
    <property type="entry name" value="HUPs"/>
    <property type="match status" value="1"/>
</dbReference>
<evidence type="ECO:0000313" key="4">
    <source>
        <dbReference type="Proteomes" id="UP000521868"/>
    </source>
</evidence>
<proteinExistence type="inferred from homology"/>
<evidence type="ECO:0000259" key="2">
    <source>
        <dbReference type="Pfam" id="PF00582"/>
    </source>
</evidence>